<comment type="caution">
    <text evidence="1">The sequence shown here is derived from an EMBL/GenBank/DDBJ whole genome shotgun (WGS) entry which is preliminary data.</text>
</comment>
<evidence type="ECO:0008006" key="3">
    <source>
        <dbReference type="Google" id="ProtNLM"/>
    </source>
</evidence>
<dbReference type="InterPro" id="IPR006059">
    <property type="entry name" value="SBP"/>
</dbReference>
<protein>
    <recommendedName>
        <fullName evidence="3">Extracellular solute-binding protein</fullName>
    </recommendedName>
</protein>
<dbReference type="EMBL" id="MFAV01000022">
    <property type="protein sequence ID" value="OGD86280.1"/>
    <property type="molecule type" value="Genomic_DNA"/>
</dbReference>
<dbReference type="Gene3D" id="3.40.190.10">
    <property type="entry name" value="Periplasmic binding protein-like II"/>
    <property type="match status" value="1"/>
</dbReference>
<evidence type="ECO:0000313" key="2">
    <source>
        <dbReference type="Proteomes" id="UP000176628"/>
    </source>
</evidence>
<organism evidence="1 2">
    <name type="scientific">Candidatus Curtissbacteria bacterium RBG_16_39_7</name>
    <dbReference type="NCBI Taxonomy" id="1797707"/>
    <lineage>
        <taxon>Bacteria</taxon>
        <taxon>Candidatus Curtissiibacteriota</taxon>
    </lineage>
</organism>
<gene>
    <name evidence="1" type="ORF">A2Z23_02565</name>
</gene>
<dbReference type="Pfam" id="PF13416">
    <property type="entry name" value="SBP_bac_8"/>
    <property type="match status" value="1"/>
</dbReference>
<dbReference type="AlphaFoldDB" id="A0A1F5G336"/>
<name>A0A1F5G336_9BACT</name>
<evidence type="ECO:0000313" key="1">
    <source>
        <dbReference type="EMBL" id="OGD86280.1"/>
    </source>
</evidence>
<proteinExistence type="predicted"/>
<accession>A0A1F5G336</accession>
<dbReference type="Proteomes" id="UP000176628">
    <property type="component" value="Unassembled WGS sequence"/>
</dbReference>
<reference evidence="1 2" key="1">
    <citation type="journal article" date="2016" name="Nat. Commun.">
        <title>Thousands of microbial genomes shed light on interconnected biogeochemical processes in an aquifer system.</title>
        <authorList>
            <person name="Anantharaman K."/>
            <person name="Brown C.T."/>
            <person name="Hug L.A."/>
            <person name="Sharon I."/>
            <person name="Castelle C.J."/>
            <person name="Probst A.J."/>
            <person name="Thomas B.C."/>
            <person name="Singh A."/>
            <person name="Wilkins M.J."/>
            <person name="Karaoz U."/>
            <person name="Brodie E.L."/>
            <person name="Williams K.H."/>
            <person name="Hubbard S.S."/>
            <person name="Banfield J.F."/>
        </authorList>
    </citation>
    <scope>NUCLEOTIDE SEQUENCE [LARGE SCALE GENOMIC DNA]</scope>
</reference>
<dbReference type="SUPFAM" id="SSF53850">
    <property type="entry name" value="Periplasmic binding protein-like II"/>
    <property type="match status" value="1"/>
</dbReference>
<sequence>MFLQNGVDLKNTVTGDPQKDKLAEDALDFYSLFARSGQAERVWDETMEVSTSAFAAGRVAFYFAPSWRVFEIKDANSALNFKVAPIPQLPGGKVSWASYWVEGVSQKSPNKKEALDFLKFLTDSSSMQLVYSEASKLRLFGQPYSRVDLAQQLSEDPYVGAYVKDAAWARSFSLASNTFDNGLNDRLIALLADAVNSANRGGSAKDALATYSKGANSVFSQFGLAPPVSPTPR</sequence>